<protein>
    <submittedName>
        <fullName evidence="7">Uncharacterized protein</fullName>
    </submittedName>
</protein>
<keyword evidence="2" id="KW-0507">mRNA processing</keyword>
<keyword evidence="4" id="KW-0508">mRNA splicing</keyword>
<dbReference type="InterPro" id="IPR059164">
    <property type="entry name" value="HAT_PRP39_C"/>
</dbReference>
<dbReference type="Pfam" id="PF23241">
    <property type="entry name" value="HAT_PRP39_C"/>
    <property type="match status" value="1"/>
</dbReference>
<dbReference type="VEuPathDB" id="FungiDB:TRICI_002794"/>
<comment type="similarity">
    <text evidence="6">Belongs to the PRP39 family.</text>
</comment>
<evidence type="ECO:0000313" key="8">
    <source>
        <dbReference type="Proteomes" id="UP000761534"/>
    </source>
</evidence>
<dbReference type="AlphaFoldDB" id="A0A642V4Z4"/>
<keyword evidence="5" id="KW-0539">Nucleus</keyword>
<dbReference type="GO" id="GO:0005685">
    <property type="term" value="C:U1 snRNP"/>
    <property type="evidence" value="ECO:0007669"/>
    <property type="project" value="TreeGrafter"/>
</dbReference>
<evidence type="ECO:0000256" key="3">
    <source>
        <dbReference type="ARBA" id="ARBA00022737"/>
    </source>
</evidence>
<dbReference type="SUPFAM" id="SSF48452">
    <property type="entry name" value="TPR-like"/>
    <property type="match status" value="1"/>
</dbReference>
<dbReference type="PANTHER" id="PTHR17204:SF5">
    <property type="entry name" value="PRE-MRNA-PROCESSING FACTOR 39"/>
    <property type="match status" value="1"/>
</dbReference>
<dbReference type="GO" id="GO:0000395">
    <property type="term" value="P:mRNA 5'-splice site recognition"/>
    <property type="evidence" value="ECO:0007669"/>
    <property type="project" value="TreeGrafter"/>
</dbReference>
<dbReference type="PANTHER" id="PTHR17204">
    <property type="entry name" value="PRE-MRNA PROCESSING PROTEIN PRP39-RELATED"/>
    <property type="match status" value="1"/>
</dbReference>
<evidence type="ECO:0000313" key="7">
    <source>
        <dbReference type="EMBL" id="KAA8914958.1"/>
    </source>
</evidence>
<name>A0A642V4Z4_9ASCO</name>
<dbReference type="GO" id="GO:0071004">
    <property type="term" value="C:U2-type prespliceosome"/>
    <property type="evidence" value="ECO:0007669"/>
    <property type="project" value="TreeGrafter"/>
</dbReference>
<evidence type="ECO:0000256" key="6">
    <source>
        <dbReference type="ARBA" id="ARBA00038019"/>
    </source>
</evidence>
<dbReference type="SMART" id="SM00386">
    <property type="entry name" value="HAT"/>
    <property type="match status" value="4"/>
</dbReference>
<gene>
    <name evidence="7" type="ORF">TRICI_002794</name>
</gene>
<dbReference type="GO" id="GO:0000243">
    <property type="term" value="C:commitment complex"/>
    <property type="evidence" value="ECO:0007669"/>
    <property type="project" value="TreeGrafter"/>
</dbReference>
<dbReference type="EMBL" id="SWFS01000189">
    <property type="protein sequence ID" value="KAA8914958.1"/>
    <property type="molecule type" value="Genomic_DNA"/>
</dbReference>
<dbReference type="Proteomes" id="UP000761534">
    <property type="component" value="Unassembled WGS sequence"/>
</dbReference>
<dbReference type="InterPro" id="IPR011990">
    <property type="entry name" value="TPR-like_helical_dom_sf"/>
</dbReference>
<keyword evidence="3" id="KW-0677">Repeat</keyword>
<dbReference type="Pfam" id="PF23240">
    <property type="entry name" value="HAT_PRP39_N"/>
    <property type="match status" value="1"/>
</dbReference>
<evidence type="ECO:0000256" key="5">
    <source>
        <dbReference type="ARBA" id="ARBA00023242"/>
    </source>
</evidence>
<accession>A0A642V4Z4</accession>
<dbReference type="GO" id="GO:0030627">
    <property type="term" value="F:pre-mRNA 5'-splice site binding"/>
    <property type="evidence" value="ECO:0007669"/>
    <property type="project" value="TreeGrafter"/>
</dbReference>
<sequence>MELPRKFSAGELRRDEGGWKRAYEELGEEIDNLERWEEVIQKTEGVLARIRTGHALDVARSVFDKFLTKFPLLFGYWIKYAQLEQQYGDEELVKTVYERAVAAFPNSIELWVQYLDLETDRDRKRALFRRASGLVGQDFLAHPFWDKYLEFCADDDQVEVVKVLEEIIHIPLHQYARYYEKYCELGAETPESQETFQRTATKTNERWQYESRITRNYFHVVELDTDQLDNWDAYLDYMEHNAAIHETVALYERALVPGALYEGLWLRYARWRNATQPHAQEDVRNVYRRAAVMVPRARPQVRYQWCLFEESVGHVTLARDILDSLGPSIDTRQFSSELVAEWVVHRVGLERRAARTKKQFTDFMEQQLKNVHDDVRLPVYAALYAWHLWKMENKAKRAYDVFQRHYNKGMDSAFFCVRFFIFSLETQPIESTHQLWERLMVDAAVPPSTLSDMAHMLMDTLKTSTEPNAMQLYLEVDREVNSPLVNRKLWKRKLNKPQAVERRLKLENGHPGVEIAHLEVIYEKKDPFAKYYNLINGYMR</sequence>
<dbReference type="OrthoDB" id="4095917at2759"/>
<evidence type="ECO:0000256" key="2">
    <source>
        <dbReference type="ARBA" id="ARBA00022664"/>
    </source>
</evidence>
<reference evidence="7" key="1">
    <citation type="journal article" date="2019" name="G3 (Bethesda)">
        <title>Genome Assemblies of Two Rare Opportunistic Yeast Pathogens: Diutina rugosa (syn. Candida rugosa) and Trichomonascus ciferrii (syn. Candida ciferrii).</title>
        <authorList>
            <person name="Mixao V."/>
            <person name="Saus E."/>
            <person name="Hansen A.P."/>
            <person name="Lass-Florl C."/>
            <person name="Gabaldon T."/>
        </authorList>
    </citation>
    <scope>NUCLEOTIDE SEQUENCE</scope>
    <source>
        <strain evidence="7">CBS 4856</strain>
    </source>
</reference>
<comment type="subcellular location">
    <subcellularLocation>
        <location evidence="1">Nucleus</location>
    </subcellularLocation>
</comment>
<dbReference type="Gene3D" id="1.25.40.10">
    <property type="entry name" value="Tetratricopeptide repeat domain"/>
    <property type="match status" value="2"/>
</dbReference>
<evidence type="ECO:0000256" key="1">
    <source>
        <dbReference type="ARBA" id="ARBA00004123"/>
    </source>
</evidence>
<proteinExistence type="inferred from homology"/>
<comment type="caution">
    <text evidence="7">The sequence shown here is derived from an EMBL/GenBank/DDBJ whole genome shotgun (WGS) entry which is preliminary data.</text>
</comment>
<keyword evidence="8" id="KW-1185">Reference proteome</keyword>
<organism evidence="7 8">
    <name type="scientific">Trichomonascus ciferrii</name>
    <dbReference type="NCBI Taxonomy" id="44093"/>
    <lineage>
        <taxon>Eukaryota</taxon>
        <taxon>Fungi</taxon>
        <taxon>Dikarya</taxon>
        <taxon>Ascomycota</taxon>
        <taxon>Saccharomycotina</taxon>
        <taxon>Dipodascomycetes</taxon>
        <taxon>Dipodascales</taxon>
        <taxon>Trichomonascaceae</taxon>
        <taxon>Trichomonascus</taxon>
        <taxon>Trichomonascus ciferrii complex</taxon>
    </lineage>
</organism>
<dbReference type="InterPro" id="IPR003107">
    <property type="entry name" value="HAT"/>
</dbReference>
<evidence type="ECO:0000256" key="4">
    <source>
        <dbReference type="ARBA" id="ARBA00023187"/>
    </source>
</evidence>